<dbReference type="AlphaFoldDB" id="A0A8S1GZF8"/>
<dbReference type="EMBL" id="CAJGYM010000009">
    <property type="protein sequence ID" value="CAD6188705.1"/>
    <property type="molecule type" value="Genomic_DNA"/>
</dbReference>
<gene>
    <name evidence="1" type="ORF">CAUJ_LOCUS4624</name>
</gene>
<reference evidence="1" key="1">
    <citation type="submission" date="2020-10" db="EMBL/GenBank/DDBJ databases">
        <authorList>
            <person name="Kikuchi T."/>
        </authorList>
    </citation>
    <scope>NUCLEOTIDE SEQUENCE</scope>
    <source>
        <strain evidence="1">NKZ352</strain>
    </source>
</reference>
<accession>A0A8S1GZF8</accession>
<name>A0A8S1GZF8_9PELO</name>
<keyword evidence="2" id="KW-1185">Reference proteome</keyword>
<evidence type="ECO:0000313" key="1">
    <source>
        <dbReference type="EMBL" id="CAD6188705.1"/>
    </source>
</evidence>
<proteinExistence type="predicted"/>
<evidence type="ECO:0000313" key="2">
    <source>
        <dbReference type="Proteomes" id="UP000835052"/>
    </source>
</evidence>
<protein>
    <submittedName>
        <fullName evidence="1">Uncharacterized protein</fullName>
    </submittedName>
</protein>
<organism evidence="1 2">
    <name type="scientific">Caenorhabditis auriculariae</name>
    <dbReference type="NCBI Taxonomy" id="2777116"/>
    <lineage>
        <taxon>Eukaryota</taxon>
        <taxon>Metazoa</taxon>
        <taxon>Ecdysozoa</taxon>
        <taxon>Nematoda</taxon>
        <taxon>Chromadorea</taxon>
        <taxon>Rhabditida</taxon>
        <taxon>Rhabditina</taxon>
        <taxon>Rhabditomorpha</taxon>
        <taxon>Rhabditoidea</taxon>
        <taxon>Rhabditidae</taxon>
        <taxon>Peloderinae</taxon>
        <taxon>Caenorhabditis</taxon>
    </lineage>
</organism>
<comment type="caution">
    <text evidence="1">The sequence shown here is derived from an EMBL/GenBank/DDBJ whole genome shotgun (WGS) entry which is preliminary data.</text>
</comment>
<dbReference type="Proteomes" id="UP000835052">
    <property type="component" value="Unassembled WGS sequence"/>
</dbReference>
<sequence>MWKRTLDASNSNVICSRKVVWGIVSPRRIFGHSAWRRQPNLVSFLKACASISLVGLCVHEEGAVWHSPITACDGLSQFSQGKGVWEEGEWERDQTPRAAAAAVAAAVSCFCRVTTLRGVYDATRTLTN</sequence>